<keyword evidence="3" id="KW-0808">Transferase</keyword>
<dbReference type="RefSeq" id="XP_029737555.1">
    <property type="nucleotide sequence ID" value="XM_029886324.1"/>
</dbReference>
<dbReference type="PANTHER" id="PTHR14957">
    <property type="entry name" value="UBIQUITIN-LIKE-CONJUGATING ENZYME ATG10"/>
    <property type="match status" value="1"/>
</dbReference>
<accession>A0A4U7KMR1</accession>
<dbReference type="GO" id="GO:0000045">
    <property type="term" value="P:autophagosome assembly"/>
    <property type="evidence" value="ECO:0007669"/>
    <property type="project" value="TreeGrafter"/>
</dbReference>
<name>A0A4U7KMR1_9BASI</name>
<comment type="similarity">
    <text evidence="1">Belongs to the ATG10 family.</text>
</comment>
<dbReference type="KEGG" id="sgra:EX895_005732"/>
<sequence>MAPPSPLAASPPPPPPPNATLTFAQFQARSLAYLAHRDRVLLPTAAAPTSPSLSWLTYATQWTWLAPLHPGPAFEGTTGLVRSFALAAPPPAERAEGDDGEVVLDEDEVAEAVGDEAAVGRTGARVVTVHQTIAWSKIWRLPVLFFHAHTERGEPVQLDQLAQLGVVHSRGTLCASQPPPSPPPLHAGSGAAQQQQEVAQGTAAPISVADHPRTGLPSYYLHPCHTDVALREVWRHHHNCEREGNEDGGYVAAFVSLCASAVEMRAC</sequence>
<reference evidence="9 10" key="1">
    <citation type="submission" date="2019-05" db="EMBL/GenBank/DDBJ databases">
        <title>Sporisorium graminicola CBS 10092 draft sequencing and annotation.</title>
        <authorList>
            <person name="Solano-Gonzalez S."/>
            <person name="Caddick M.X."/>
            <person name="Darby A."/>
        </authorList>
    </citation>
    <scope>NUCLEOTIDE SEQUENCE [LARGE SCALE GENOMIC DNA]</scope>
    <source>
        <strain evidence="9 10">CBS 10092</strain>
    </source>
</reference>
<evidence type="ECO:0000256" key="3">
    <source>
        <dbReference type="ARBA" id="ARBA00022679"/>
    </source>
</evidence>
<keyword evidence="4" id="KW-0833">Ubl conjugation pathway</keyword>
<keyword evidence="6" id="KW-0072">Autophagy</keyword>
<dbReference type="Pfam" id="PF03987">
    <property type="entry name" value="Autophagy_act_C"/>
    <property type="match status" value="1"/>
</dbReference>
<protein>
    <recommendedName>
        <fullName evidence="2">Ubiquitin-like-conjugating enzyme ATG10</fullName>
    </recommendedName>
    <alternativeName>
        <fullName evidence="7">Autophagy-related protein 10</fullName>
    </alternativeName>
</protein>
<dbReference type="OrthoDB" id="4089664at2759"/>
<evidence type="ECO:0000313" key="10">
    <source>
        <dbReference type="Proteomes" id="UP000306050"/>
    </source>
</evidence>
<evidence type="ECO:0000313" key="9">
    <source>
        <dbReference type="EMBL" id="TKY85570.1"/>
    </source>
</evidence>
<gene>
    <name evidence="9" type="ORF">EX895_005732</name>
</gene>
<dbReference type="GO" id="GO:0015031">
    <property type="term" value="P:protein transport"/>
    <property type="evidence" value="ECO:0007669"/>
    <property type="project" value="UniProtKB-KW"/>
</dbReference>
<dbReference type="GO" id="GO:0061651">
    <property type="term" value="F:Atg12 conjugating enzyme activity"/>
    <property type="evidence" value="ECO:0007669"/>
    <property type="project" value="TreeGrafter"/>
</dbReference>
<evidence type="ECO:0000256" key="4">
    <source>
        <dbReference type="ARBA" id="ARBA00022786"/>
    </source>
</evidence>
<dbReference type="PANTHER" id="PTHR14957:SF1">
    <property type="entry name" value="UBIQUITIN-LIKE-CONJUGATING ENZYME ATG10"/>
    <property type="match status" value="1"/>
</dbReference>
<dbReference type="InterPro" id="IPR007135">
    <property type="entry name" value="Atg3/Atg10"/>
</dbReference>
<dbReference type="GeneID" id="40728627"/>
<evidence type="ECO:0000256" key="5">
    <source>
        <dbReference type="ARBA" id="ARBA00022927"/>
    </source>
</evidence>
<dbReference type="GO" id="GO:0005829">
    <property type="term" value="C:cytosol"/>
    <property type="evidence" value="ECO:0007669"/>
    <property type="project" value="TreeGrafter"/>
</dbReference>
<evidence type="ECO:0000256" key="6">
    <source>
        <dbReference type="ARBA" id="ARBA00023006"/>
    </source>
</evidence>
<dbReference type="EMBL" id="SRRM01000020">
    <property type="protein sequence ID" value="TKY85570.1"/>
    <property type="molecule type" value="Genomic_DNA"/>
</dbReference>
<feature type="region of interest" description="Disordered" evidence="8">
    <location>
        <begin position="172"/>
        <end position="203"/>
    </location>
</feature>
<proteinExistence type="inferred from homology"/>
<feature type="compositionally biased region" description="Low complexity" evidence="8">
    <location>
        <begin position="187"/>
        <end position="203"/>
    </location>
</feature>
<keyword evidence="5" id="KW-0813">Transport</keyword>
<organism evidence="9 10">
    <name type="scientific">Sporisorium graminicola</name>
    <dbReference type="NCBI Taxonomy" id="280036"/>
    <lineage>
        <taxon>Eukaryota</taxon>
        <taxon>Fungi</taxon>
        <taxon>Dikarya</taxon>
        <taxon>Basidiomycota</taxon>
        <taxon>Ustilaginomycotina</taxon>
        <taxon>Ustilaginomycetes</taxon>
        <taxon>Ustilaginales</taxon>
        <taxon>Ustilaginaceae</taxon>
        <taxon>Sporisorium</taxon>
    </lineage>
</organism>
<evidence type="ECO:0000256" key="1">
    <source>
        <dbReference type="ARBA" id="ARBA00005696"/>
    </source>
</evidence>
<keyword evidence="5" id="KW-0653">Protein transport</keyword>
<comment type="caution">
    <text evidence="9">The sequence shown here is derived from an EMBL/GenBank/DDBJ whole genome shotgun (WGS) entry which is preliminary data.</text>
</comment>
<dbReference type="AlphaFoldDB" id="A0A4U7KMR1"/>
<evidence type="ECO:0000256" key="2">
    <source>
        <dbReference type="ARBA" id="ARBA00021099"/>
    </source>
</evidence>
<evidence type="ECO:0000256" key="7">
    <source>
        <dbReference type="ARBA" id="ARBA00029833"/>
    </source>
</evidence>
<evidence type="ECO:0000256" key="8">
    <source>
        <dbReference type="SAM" id="MobiDB-lite"/>
    </source>
</evidence>
<dbReference type="GO" id="GO:0032446">
    <property type="term" value="P:protein modification by small protein conjugation"/>
    <property type="evidence" value="ECO:0007669"/>
    <property type="project" value="TreeGrafter"/>
</dbReference>
<dbReference type="Proteomes" id="UP000306050">
    <property type="component" value="Chromosome SGRAM_7"/>
</dbReference>
<dbReference type="GO" id="GO:0000422">
    <property type="term" value="P:autophagy of mitochondrion"/>
    <property type="evidence" value="ECO:0007669"/>
    <property type="project" value="TreeGrafter"/>
</dbReference>
<keyword evidence="10" id="KW-1185">Reference proteome</keyword>